<dbReference type="PROSITE" id="PS51257">
    <property type="entry name" value="PROKAR_LIPOPROTEIN"/>
    <property type="match status" value="1"/>
</dbReference>
<feature type="signal peptide" evidence="2">
    <location>
        <begin position="1"/>
        <end position="24"/>
    </location>
</feature>
<keyword evidence="2" id="KW-0732">Signal</keyword>
<evidence type="ECO:0000256" key="1">
    <source>
        <dbReference type="SAM" id="MobiDB-lite"/>
    </source>
</evidence>
<name>A0A1H0TKN1_9PSEU</name>
<dbReference type="RefSeq" id="WP_091380740.1">
    <property type="nucleotide sequence ID" value="NZ_FNDV01000010.1"/>
</dbReference>
<sequence>MSSPRCRAASILLIGGLLAGCTTAAGEAGSSRPTATSAVPSEAPPTPQLTLRTDRPRQSPGVVAAGGGDAPYNYGPTLMLDGGRYRMWWCSQLGVANPPGDDILLAESTSLDSRFVGPDGSPATPIFSGSATGFDGMHTCDPSVIKVRGVYYMYYTGAAGDHAHGNSIGVATSPDGRVWSRGNGGKPIVTAARNVLRENIYGAGQPAAVYVDGWFYLMFTDTTGSDAGWNGAGQFLLRAKDPTFTVDVETLSPGGFRAFSSTAARMRSVVDAFSADLMWVPALGAFAIAHETEHGTTITFWDKDFRRSPAQPIHIPGPWKEGPGLVRDPQGHAIRSVEDPCDRIPVDLVRATRTGHAPTDLVHFGADIANAGACEDPARAPEALRGFAMPSPQRTIDVVVEGGLLRVERRAVAERLAVRVLDSRIPALESLPVRARLDAAAKVVTADSRLAFVLDEHLWPFTDPALAALNSSVPVPITPRRWRDYPDAPTLTP</sequence>
<dbReference type="SUPFAM" id="SSF75005">
    <property type="entry name" value="Arabinanase/levansucrase/invertase"/>
    <property type="match status" value="1"/>
</dbReference>
<evidence type="ECO:0000313" key="4">
    <source>
        <dbReference type="Proteomes" id="UP000199651"/>
    </source>
</evidence>
<protein>
    <recommendedName>
        <fullName evidence="5">Glycosyl hydrolases family 43</fullName>
    </recommendedName>
</protein>
<dbReference type="EMBL" id="FNJB01000010">
    <property type="protein sequence ID" value="SDP54559.1"/>
    <property type="molecule type" value="Genomic_DNA"/>
</dbReference>
<evidence type="ECO:0000313" key="3">
    <source>
        <dbReference type="EMBL" id="SDP54559.1"/>
    </source>
</evidence>
<organism evidence="3 4">
    <name type="scientific">Actinokineospora alba</name>
    <dbReference type="NCBI Taxonomy" id="504798"/>
    <lineage>
        <taxon>Bacteria</taxon>
        <taxon>Bacillati</taxon>
        <taxon>Actinomycetota</taxon>
        <taxon>Actinomycetes</taxon>
        <taxon>Pseudonocardiales</taxon>
        <taxon>Pseudonocardiaceae</taxon>
        <taxon>Actinokineospora</taxon>
    </lineage>
</organism>
<proteinExistence type="predicted"/>
<dbReference type="Proteomes" id="UP000199651">
    <property type="component" value="Unassembled WGS sequence"/>
</dbReference>
<gene>
    <name evidence="3" type="ORF">SAMN05192558_11045</name>
</gene>
<dbReference type="Gene3D" id="2.115.10.20">
    <property type="entry name" value="Glycosyl hydrolase domain, family 43"/>
    <property type="match status" value="1"/>
</dbReference>
<reference evidence="4" key="1">
    <citation type="submission" date="2016-10" db="EMBL/GenBank/DDBJ databases">
        <authorList>
            <person name="Varghese N."/>
            <person name="Submissions S."/>
        </authorList>
    </citation>
    <scope>NUCLEOTIDE SEQUENCE [LARGE SCALE GENOMIC DNA]</scope>
    <source>
        <strain evidence="4">IBRC-M 10655</strain>
    </source>
</reference>
<dbReference type="OrthoDB" id="3657989at2"/>
<feature type="chain" id="PRO_5011655908" description="Glycosyl hydrolases family 43" evidence="2">
    <location>
        <begin position="25"/>
        <end position="493"/>
    </location>
</feature>
<keyword evidence="4" id="KW-1185">Reference proteome</keyword>
<dbReference type="InterPro" id="IPR023296">
    <property type="entry name" value="Glyco_hydro_beta-prop_sf"/>
</dbReference>
<accession>A0A1H0TKN1</accession>
<dbReference type="AlphaFoldDB" id="A0A1H0TKN1"/>
<feature type="region of interest" description="Disordered" evidence="1">
    <location>
        <begin position="25"/>
        <end position="65"/>
    </location>
</feature>
<evidence type="ECO:0000256" key="2">
    <source>
        <dbReference type="SAM" id="SignalP"/>
    </source>
</evidence>
<dbReference type="STRING" id="504798.SAMN05421871_11045"/>
<evidence type="ECO:0008006" key="5">
    <source>
        <dbReference type="Google" id="ProtNLM"/>
    </source>
</evidence>